<dbReference type="InParanoid" id="A0A1X7TJA3"/>
<proteinExistence type="predicted"/>
<dbReference type="PANTHER" id="PTHR33395">
    <property type="entry name" value="TRANSCRIPTASE, PUTATIVE-RELATED-RELATED"/>
    <property type="match status" value="1"/>
</dbReference>
<dbReference type="EnsemblMetazoa" id="Aqu2.1.14931_001">
    <property type="protein sequence ID" value="Aqu2.1.14931_001"/>
    <property type="gene ID" value="Aqu2.1.14931"/>
</dbReference>
<name>A0A1X7TJA3_AMPQE</name>
<accession>A0A1X7TJA3</accession>
<protein>
    <submittedName>
        <fullName evidence="1">Uncharacterized protein</fullName>
    </submittedName>
</protein>
<dbReference type="PANTHER" id="PTHR33395:SF22">
    <property type="entry name" value="REVERSE TRANSCRIPTASE DOMAIN-CONTAINING PROTEIN"/>
    <property type="match status" value="1"/>
</dbReference>
<evidence type="ECO:0000313" key="1">
    <source>
        <dbReference type="EnsemblMetazoa" id="Aqu2.1.14931_001"/>
    </source>
</evidence>
<organism evidence="1">
    <name type="scientific">Amphimedon queenslandica</name>
    <name type="common">Sponge</name>
    <dbReference type="NCBI Taxonomy" id="400682"/>
    <lineage>
        <taxon>Eukaryota</taxon>
        <taxon>Metazoa</taxon>
        <taxon>Porifera</taxon>
        <taxon>Demospongiae</taxon>
        <taxon>Heteroscleromorpha</taxon>
        <taxon>Haplosclerida</taxon>
        <taxon>Niphatidae</taxon>
        <taxon>Amphimedon</taxon>
    </lineage>
</organism>
<dbReference type="AlphaFoldDB" id="A0A1X7TJA3"/>
<reference evidence="1" key="1">
    <citation type="submission" date="2017-05" db="UniProtKB">
        <authorList>
            <consortium name="EnsemblMetazoa"/>
        </authorList>
    </citation>
    <scope>IDENTIFICATION</scope>
</reference>
<sequence>MLLPTSVSKSKEVYNYSKVDTDGLSSYLYSLDHTATFLPCDVDSAWSSFKHCVSSARELFVPLATIPSSSLPKWFDSELRHELNRVQSSRRQFLQKGSPSDFQLQKLLSLDFQLAAHILTAKENYINTICSQFFTQPRLLYSHLSDLRKSSSIPDKVFLGSAAAFLPLEKAELFNSYFNSIFTHSDFKLPPLKDLPSPSTQLNHISISTSDVME</sequence>